<dbReference type="SUPFAM" id="SSF52833">
    <property type="entry name" value="Thioredoxin-like"/>
    <property type="match status" value="1"/>
</dbReference>
<dbReference type="InterPro" id="IPR013766">
    <property type="entry name" value="Thioredoxin_domain"/>
</dbReference>
<dbReference type="Gene3D" id="3.40.30.10">
    <property type="entry name" value="Glutaredoxin"/>
    <property type="match status" value="1"/>
</dbReference>
<comment type="caution">
    <text evidence="7">The sequence shown here is derived from an EMBL/GenBank/DDBJ whole genome shotgun (WGS) entry which is preliminary data.</text>
</comment>
<keyword evidence="2" id="KW-0732">Signal</keyword>
<dbReference type="InterPro" id="IPR012336">
    <property type="entry name" value="Thioredoxin-like_fold"/>
</dbReference>
<dbReference type="Proteomes" id="UP000178023">
    <property type="component" value="Unassembled WGS sequence"/>
</dbReference>
<feature type="domain" description="Thioredoxin" evidence="6">
    <location>
        <begin position="16"/>
        <end position="209"/>
    </location>
</feature>
<evidence type="ECO:0000256" key="2">
    <source>
        <dbReference type="ARBA" id="ARBA00022729"/>
    </source>
</evidence>
<reference evidence="7 8" key="1">
    <citation type="journal article" date="2016" name="Nat. Commun.">
        <title>Thousands of microbial genomes shed light on interconnected biogeochemical processes in an aquifer system.</title>
        <authorList>
            <person name="Anantharaman K."/>
            <person name="Brown C.T."/>
            <person name="Hug L.A."/>
            <person name="Sharon I."/>
            <person name="Castelle C.J."/>
            <person name="Probst A.J."/>
            <person name="Thomas B.C."/>
            <person name="Singh A."/>
            <person name="Wilkins M.J."/>
            <person name="Karaoz U."/>
            <person name="Brodie E.L."/>
            <person name="Williams K.H."/>
            <person name="Hubbard S.S."/>
            <person name="Banfield J.F."/>
        </authorList>
    </citation>
    <scope>NUCLEOTIDE SEQUENCE [LARGE SCALE GENOMIC DNA]</scope>
</reference>
<evidence type="ECO:0000256" key="3">
    <source>
        <dbReference type="ARBA" id="ARBA00023002"/>
    </source>
</evidence>
<dbReference type="InterPro" id="IPR036249">
    <property type="entry name" value="Thioredoxin-like_sf"/>
</dbReference>
<keyword evidence="3" id="KW-0560">Oxidoreductase</keyword>
<proteinExistence type="inferred from homology"/>
<dbReference type="PROSITE" id="PS51352">
    <property type="entry name" value="THIOREDOXIN_2"/>
    <property type="match status" value="1"/>
</dbReference>
<protein>
    <recommendedName>
        <fullName evidence="6">Thioredoxin domain-containing protein</fullName>
    </recommendedName>
</protein>
<evidence type="ECO:0000259" key="6">
    <source>
        <dbReference type="PROSITE" id="PS51352"/>
    </source>
</evidence>
<dbReference type="PANTHER" id="PTHR13887:SF14">
    <property type="entry name" value="DISULFIDE BOND FORMATION PROTEIN D"/>
    <property type="match status" value="1"/>
</dbReference>
<dbReference type="GO" id="GO:0016491">
    <property type="term" value="F:oxidoreductase activity"/>
    <property type="evidence" value="ECO:0007669"/>
    <property type="project" value="UniProtKB-KW"/>
</dbReference>
<gene>
    <name evidence="7" type="ORF">A2750_03505</name>
</gene>
<comment type="similarity">
    <text evidence="1">Belongs to the thioredoxin family. DsbA subfamily.</text>
</comment>
<evidence type="ECO:0000313" key="8">
    <source>
        <dbReference type="Proteomes" id="UP000178023"/>
    </source>
</evidence>
<accession>A0A1F8F067</accession>
<evidence type="ECO:0000256" key="1">
    <source>
        <dbReference type="ARBA" id="ARBA00005791"/>
    </source>
</evidence>
<keyword evidence="4" id="KW-1015">Disulfide bond</keyword>
<dbReference type="AlphaFoldDB" id="A0A1F8F067"/>
<organism evidence="7 8">
    <name type="scientific">Candidatus Yanofskybacteria bacterium RIFCSPHIGHO2_01_FULL_45_42</name>
    <dbReference type="NCBI Taxonomy" id="1802671"/>
    <lineage>
        <taxon>Bacteria</taxon>
        <taxon>Candidatus Yanofskyibacteriota</taxon>
    </lineage>
</organism>
<keyword evidence="5" id="KW-0676">Redox-active center</keyword>
<dbReference type="Pfam" id="PF13462">
    <property type="entry name" value="Thioredoxin_4"/>
    <property type="match status" value="1"/>
</dbReference>
<name>A0A1F8F067_9BACT</name>
<dbReference type="PANTHER" id="PTHR13887">
    <property type="entry name" value="GLUTATHIONE S-TRANSFERASE KAPPA"/>
    <property type="match status" value="1"/>
</dbReference>
<evidence type="ECO:0000256" key="5">
    <source>
        <dbReference type="ARBA" id="ARBA00023284"/>
    </source>
</evidence>
<evidence type="ECO:0000313" key="7">
    <source>
        <dbReference type="EMBL" id="OGN06532.1"/>
    </source>
</evidence>
<evidence type="ECO:0000256" key="4">
    <source>
        <dbReference type="ARBA" id="ARBA00023157"/>
    </source>
</evidence>
<dbReference type="EMBL" id="MGJL01000038">
    <property type="protein sequence ID" value="OGN06532.1"/>
    <property type="molecule type" value="Genomic_DNA"/>
</dbReference>
<sequence length="212" mass="23242">MKNLIIWLIIFGAVGGLIALLISNQSGNSGVAGDLAVPVGLADRIRGKADSKVILVEYSDFQCPACRFWHPILEGLYQDYGDRVGFVLRHFPLSQHKNAQLMAQGSEAAGQQGKFWEMSSLLFEKQKDWESASNVRDILTGYAVSLGLNKEKFLADMDSSEIKDKVNNDSRSGSLSKIPGTPTFFLNGKELTNLRGYEDIKAALDAALSNIK</sequence>